<accession>A0ABS9UQM9</accession>
<protein>
    <submittedName>
        <fullName evidence="2">Gliding motility-associated C-terminal domain-containing protein</fullName>
    </submittedName>
</protein>
<dbReference type="RefSeq" id="WP_241275417.1">
    <property type="nucleotide sequence ID" value="NZ_JAKZGS010000011.1"/>
</dbReference>
<gene>
    <name evidence="2" type="ORF">MM236_12995</name>
</gene>
<dbReference type="Proteomes" id="UP001165488">
    <property type="component" value="Unassembled WGS sequence"/>
</dbReference>
<feature type="domain" description="DUF11" evidence="1">
    <location>
        <begin position="226"/>
        <end position="349"/>
    </location>
</feature>
<evidence type="ECO:0000259" key="1">
    <source>
        <dbReference type="Pfam" id="PF01345"/>
    </source>
</evidence>
<comment type="caution">
    <text evidence="2">The sequence shown here is derived from an EMBL/GenBank/DDBJ whole genome shotgun (WGS) entry which is preliminary data.</text>
</comment>
<feature type="non-terminal residue" evidence="2">
    <location>
        <position position="1"/>
    </location>
</feature>
<dbReference type="InterPro" id="IPR001434">
    <property type="entry name" value="OmcB-like_DUF11"/>
</dbReference>
<organism evidence="2 3">
    <name type="scientific">Belliella calami</name>
    <dbReference type="NCBI Taxonomy" id="2923436"/>
    <lineage>
        <taxon>Bacteria</taxon>
        <taxon>Pseudomonadati</taxon>
        <taxon>Bacteroidota</taxon>
        <taxon>Cytophagia</taxon>
        <taxon>Cytophagales</taxon>
        <taxon>Cyclobacteriaceae</taxon>
        <taxon>Belliella</taxon>
    </lineage>
</organism>
<dbReference type="InterPro" id="IPR026341">
    <property type="entry name" value="T9SS_type_B"/>
</dbReference>
<evidence type="ECO:0000313" key="2">
    <source>
        <dbReference type="EMBL" id="MCH7398915.1"/>
    </source>
</evidence>
<dbReference type="NCBIfam" id="TIGR01451">
    <property type="entry name" value="B_ant_repeat"/>
    <property type="match status" value="1"/>
</dbReference>
<dbReference type="EMBL" id="JAKZGS010000011">
    <property type="protein sequence ID" value="MCH7398915.1"/>
    <property type="molecule type" value="Genomic_DNA"/>
</dbReference>
<dbReference type="InterPro" id="IPR047589">
    <property type="entry name" value="DUF11_rpt"/>
</dbReference>
<proteinExistence type="predicted"/>
<dbReference type="Pfam" id="PF01345">
    <property type="entry name" value="DUF11"/>
    <property type="match status" value="1"/>
</dbReference>
<sequence length="443" mass="48318">TATVSFTETRADGACSNSYILTRTWTAVDECGNETTHVQTITVEDVTAPVFNETLPTDITVSCESVPAAVVLTASDNCGEVKVEFREEVKGEGCGNEIIRTWVAIDLCGNSVEHIQTITILSPAIIANDDDFGVLQFDYSGIVGNVFINDSLNGNSIDPSLVEVKIVDFGGLNDITIDSNGILMLVSAGTNTPGNYIVEYSVCEVANTSNCDTALVYLSIDTPKVDISVEKTSNNVVIWEGDEFDYQITVKNIGGTIATDVVLEDVLPVGVSLISQEIEFANFEVDYSFDVQGSRILWSISKLPVEAEVVFKVRVKALPLYGEESLIITNLVTVSSKEEDIDLANNTDTDVNTISSFFIPNVITPNGDGSNDSFVIKGLGKYVSHSLVLFNRYGDNVFESENYQNNWSAEGLPPGTYYYILKGTDDNGREHIFKGWIQVIKEF</sequence>
<reference evidence="2" key="1">
    <citation type="submission" date="2022-03" db="EMBL/GenBank/DDBJ databases">
        <title>De novo assembled genomes of Belliella spp. (Cyclobacteriaceae) strains.</title>
        <authorList>
            <person name="Szabo A."/>
            <person name="Korponai K."/>
            <person name="Felfoldi T."/>
        </authorList>
    </citation>
    <scope>NUCLEOTIDE SEQUENCE</scope>
    <source>
        <strain evidence="2">DSM 107340</strain>
    </source>
</reference>
<dbReference type="Gene3D" id="2.60.40.1170">
    <property type="entry name" value="Mu homology domain, subdomain B"/>
    <property type="match status" value="1"/>
</dbReference>
<name>A0ABS9UQM9_9BACT</name>
<dbReference type="Pfam" id="PF13585">
    <property type="entry name" value="CHU_C"/>
    <property type="match status" value="1"/>
</dbReference>
<keyword evidence="3" id="KW-1185">Reference proteome</keyword>
<dbReference type="NCBIfam" id="TIGR04131">
    <property type="entry name" value="Bac_Flav_CTERM"/>
    <property type="match status" value="1"/>
</dbReference>
<evidence type="ECO:0000313" key="3">
    <source>
        <dbReference type="Proteomes" id="UP001165488"/>
    </source>
</evidence>